<accession>A0A917E9F1</accession>
<dbReference type="InterPro" id="IPR000914">
    <property type="entry name" value="SBP_5_dom"/>
</dbReference>
<dbReference type="GO" id="GO:0015833">
    <property type="term" value="P:peptide transport"/>
    <property type="evidence" value="ECO:0007669"/>
    <property type="project" value="TreeGrafter"/>
</dbReference>
<evidence type="ECO:0000313" key="6">
    <source>
        <dbReference type="EMBL" id="GGE13704.1"/>
    </source>
</evidence>
<evidence type="ECO:0000256" key="1">
    <source>
        <dbReference type="ARBA" id="ARBA00004418"/>
    </source>
</evidence>
<dbReference type="InterPro" id="IPR030678">
    <property type="entry name" value="Peptide/Ni-bd"/>
</dbReference>
<dbReference type="PANTHER" id="PTHR30290">
    <property type="entry name" value="PERIPLASMIC BINDING COMPONENT OF ABC TRANSPORTER"/>
    <property type="match status" value="1"/>
</dbReference>
<keyword evidence="4" id="KW-0732">Signal</keyword>
<reference evidence="6" key="2">
    <citation type="submission" date="2020-09" db="EMBL/GenBank/DDBJ databases">
        <authorList>
            <person name="Sun Q."/>
            <person name="Zhou Y."/>
        </authorList>
    </citation>
    <scope>NUCLEOTIDE SEQUENCE</scope>
    <source>
        <strain evidence="6">CGMCC 1.15519</strain>
    </source>
</reference>
<gene>
    <name evidence="6" type="ORF">GCM10011529_20110</name>
</gene>
<sequence length="493" mass="51569">MCLLALAAAACSPDAPEGAKLSVVVIGDSEQPEGLAQRLVAEAVQPGLVARDEAGQTVAGLASSWRFVDDGRSLILRLRPAQWSNGETLVARDVVAAFRRAGSRRDPVLVMAGIVGSEAVTAKRAPASKLGVSAPIARVVELRLESPSPLLLGWLAEPALGLVSDKADVSLARYRVGGTAERRVLQRKSMAASPAARPAQISVATSPDLRAAIAGFMRGEANLVFGDGLAGLGEVRASVRPEMLQVDPLWGIYGYVANGLRGPVADPAIRRALAMAVDRGRLAAAMGIGAIVAADGLLPPLLAGGAVLEEGDWRRLGAAARVAEARRLLAGAGWTLDQPLRLVLLLPPGREHRSIAERVADDWAQVGVLLAVTEVSAVERDKLLARGDFDLAVTEASVPVPDSAALLMRWRCGAGAYCNPEADTMLAAARRAPAAGRAPMLAAVEARMMTAPPMIPLITPVQWTLVGRNVDGWVPNAGASHPLARLTVGVRRR</sequence>
<dbReference type="AlphaFoldDB" id="A0A917E9F1"/>
<dbReference type="PIRSF" id="PIRSF002741">
    <property type="entry name" value="MppA"/>
    <property type="match status" value="1"/>
</dbReference>
<feature type="domain" description="Solute-binding protein family 5" evidence="5">
    <location>
        <begin position="58"/>
        <end position="414"/>
    </location>
</feature>
<dbReference type="GO" id="GO:0043190">
    <property type="term" value="C:ATP-binding cassette (ABC) transporter complex"/>
    <property type="evidence" value="ECO:0007669"/>
    <property type="project" value="InterPro"/>
</dbReference>
<evidence type="ECO:0000313" key="7">
    <source>
        <dbReference type="Proteomes" id="UP000635071"/>
    </source>
</evidence>
<evidence type="ECO:0000259" key="5">
    <source>
        <dbReference type="Pfam" id="PF00496"/>
    </source>
</evidence>
<dbReference type="SUPFAM" id="SSF53850">
    <property type="entry name" value="Periplasmic binding protein-like II"/>
    <property type="match status" value="1"/>
</dbReference>
<keyword evidence="3" id="KW-0813">Transport</keyword>
<dbReference type="GO" id="GO:0030288">
    <property type="term" value="C:outer membrane-bounded periplasmic space"/>
    <property type="evidence" value="ECO:0007669"/>
    <property type="project" value="UniProtKB-ARBA"/>
</dbReference>
<name>A0A917E9F1_9SPHN</name>
<comment type="subcellular location">
    <subcellularLocation>
        <location evidence="1">Periplasm</location>
    </subcellularLocation>
</comment>
<evidence type="ECO:0000256" key="2">
    <source>
        <dbReference type="ARBA" id="ARBA00005695"/>
    </source>
</evidence>
<comment type="similarity">
    <text evidence="2">Belongs to the bacterial solute-binding protein 5 family.</text>
</comment>
<protein>
    <submittedName>
        <fullName evidence="6">Peptide ABC transporter substrate-binding protein</fullName>
    </submittedName>
</protein>
<dbReference type="Proteomes" id="UP000635071">
    <property type="component" value="Unassembled WGS sequence"/>
</dbReference>
<dbReference type="EMBL" id="BMJM01000006">
    <property type="protein sequence ID" value="GGE13704.1"/>
    <property type="molecule type" value="Genomic_DNA"/>
</dbReference>
<dbReference type="PANTHER" id="PTHR30290:SF10">
    <property type="entry name" value="PERIPLASMIC OLIGOPEPTIDE-BINDING PROTEIN-RELATED"/>
    <property type="match status" value="1"/>
</dbReference>
<dbReference type="Gene3D" id="3.10.105.10">
    <property type="entry name" value="Dipeptide-binding Protein, Domain 3"/>
    <property type="match status" value="1"/>
</dbReference>
<dbReference type="InterPro" id="IPR039424">
    <property type="entry name" value="SBP_5"/>
</dbReference>
<keyword evidence="7" id="KW-1185">Reference proteome</keyword>
<reference evidence="6" key="1">
    <citation type="journal article" date="2014" name="Int. J. Syst. Evol. Microbiol.">
        <title>Complete genome sequence of Corynebacterium casei LMG S-19264T (=DSM 44701T), isolated from a smear-ripened cheese.</title>
        <authorList>
            <consortium name="US DOE Joint Genome Institute (JGI-PGF)"/>
            <person name="Walter F."/>
            <person name="Albersmeier A."/>
            <person name="Kalinowski J."/>
            <person name="Ruckert C."/>
        </authorList>
    </citation>
    <scope>NUCLEOTIDE SEQUENCE</scope>
    <source>
        <strain evidence="6">CGMCC 1.15519</strain>
    </source>
</reference>
<proteinExistence type="inferred from homology"/>
<dbReference type="Gene3D" id="3.90.76.10">
    <property type="entry name" value="Dipeptide-binding Protein, Domain 1"/>
    <property type="match status" value="1"/>
</dbReference>
<organism evidence="6 7">
    <name type="scientific">Sandarakinorhabdus glacialis</name>
    <dbReference type="NCBI Taxonomy" id="1614636"/>
    <lineage>
        <taxon>Bacteria</taxon>
        <taxon>Pseudomonadati</taxon>
        <taxon>Pseudomonadota</taxon>
        <taxon>Alphaproteobacteria</taxon>
        <taxon>Sphingomonadales</taxon>
        <taxon>Sphingosinicellaceae</taxon>
        <taxon>Sandarakinorhabdus</taxon>
    </lineage>
</organism>
<comment type="caution">
    <text evidence="6">The sequence shown here is derived from an EMBL/GenBank/DDBJ whole genome shotgun (WGS) entry which is preliminary data.</text>
</comment>
<dbReference type="Pfam" id="PF00496">
    <property type="entry name" value="SBP_bac_5"/>
    <property type="match status" value="1"/>
</dbReference>
<dbReference type="Gene3D" id="3.40.190.10">
    <property type="entry name" value="Periplasmic binding protein-like II"/>
    <property type="match status" value="2"/>
</dbReference>
<evidence type="ECO:0000256" key="4">
    <source>
        <dbReference type="ARBA" id="ARBA00022729"/>
    </source>
</evidence>
<evidence type="ECO:0000256" key="3">
    <source>
        <dbReference type="ARBA" id="ARBA00022448"/>
    </source>
</evidence>
<dbReference type="GO" id="GO:1904680">
    <property type="term" value="F:peptide transmembrane transporter activity"/>
    <property type="evidence" value="ECO:0007669"/>
    <property type="project" value="TreeGrafter"/>
</dbReference>